<dbReference type="Gene3D" id="2.40.128.270">
    <property type="match status" value="1"/>
</dbReference>
<dbReference type="InterPro" id="IPR005184">
    <property type="entry name" value="DUF306_Meta_HslJ"/>
</dbReference>
<name>D8P8Y1_9BACT</name>
<dbReference type="eggNOG" id="COG3187">
    <property type="taxonomic scope" value="Bacteria"/>
</dbReference>
<dbReference type="InterPro" id="IPR053147">
    <property type="entry name" value="Hsp_HslJ-like"/>
</dbReference>
<feature type="chain" id="PRO_5003119828" description="DUF306 domain-containing protein" evidence="1">
    <location>
        <begin position="21"/>
        <end position="147"/>
    </location>
</feature>
<dbReference type="HOGENOM" id="CLU_075808_5_3_0"/>
<feature type="signal peptide" evidence="1">
    <location>
        <begin position="1"/>
        <end position="20"/>
    </location>
</feature>
<dbReference type="KEGG" id="nde:NIDE4302"/>
<evidence type="ECO:0000313" key="4">
    <source>
        <dbReference type="Proteomes" id="UP000001660"/>
    </source>
</evidence>
<dbReference type="PANTHER" id="PTHR35535">
    <property type="entry name" value="HEAT SHOCK PROTEIN HSLJ"/>
    <property type="match status" value="1"/>
</dbReference>
<dbReference type="EMBL" id="FP929003">
    <property type="protein sequence ID" value="CBK43963.1"/>
    <property type="molecule type" value="Genomic_DNA"/>
</dbReference>
<dbReference type="AlphaFoldDB" id="D8P8Y1"/>
<dbReference type="PANTHER" id="PTHR35535:SF1">
    <property type="entry name" value="HEAT SHOCK PROTEIN HSLJ"/>
    <property type="match status" value="1"/>
</dbReference>
<proteinExistence type="predicted"/>
<evidence type="ECO:0000259" key="2">
    <source>
        <dbReference type="Pfam" id="PF03724"/>
    </source>
</evidence>
<organism evidence="3 4">
    <name type="scientific">Nitrospira defluvii</name>
    <dbReference type="NCBI Taxonomy" id="330214"/>
    <lineage>
        <taxon>Bacteria</taxon>
        <taxon>Pseudomonadati</taxon>
        <taxon>Nitrospirota</taxon>
        <taxon>Nitrospiria</taxon>
        <taxon>Nitrospirales</taxon>
        <taxon>Nitrospiraceae</taxon>
        <taxon>Nitrospira</taxon>
    </lineage>
</organism>
<dbReference type="STRING" id="330214.NIDE4302"/>
<dbReference type="InterPro" id="IPR038670">
    <property type="entry name" value="HslJ-like_sf"/>
</dbReference>
<dbReference type="OrthoDB" id="423130at2"/>
<dbReference type="Proteomes" id="UP000001660">
    <property type="component" value="Chromosome"/>
</dbReference>
<sequence length="147" mass="16909">MRRVSLHLYFPMCMALLLTACVTSPMPEEMRRRAEQNRWELTHWGDRSVPYGDDGEPVILSFKDGRVSGHAGCNRYSAAIVFGPRRGELKVSPGITTRMACEPRHMEFETSFIRAFEASTRYRLDGESLSFESDMAPPLEFYRRPLD</sequence>
<keyword evidence="1" id="KW-0732">Signal</keyword>
<evidence type="ECO:0000256" key="1">
    <source>
        <dbReference type="SAM" id="SignalP"/>
    </source>
</evidence>
<evidence type="ECO:0000313" key="3">
    <source>
        <dbReference type="EMBL" id="CBK43963.1"/>
    </source>
</evidence>
<protein>
    <recommendedName>
        <fullName evidence="2">DUF306 domain-containing protein</fullName>
    </recommendedName>
</protein>
<keyword evidence="4" id="KW-1185">Reference proteome</keyword>
<feature type="domain" description="DUF306" evidence="2">
    <location>
        <begin position="34"/>
        <end position="133"/>
    </location>
</feature>
<dbReference type="PROSITE" id="PS51257">
    <property type="entry name" value="PROKAR_LIPOPROTEIN"/>
    <property type="match status" value="1"/>
</dbReference>
<dbReference type="Pfam" id="PF03724">
    <property type="entry name" value="META"/>
    <property type="match status" value="1"/>
</dbReference>
<accession>D8P8Y1</accession>
<gene>
    <name evidence="3" type="ORF">NIDE4302</name>
</gene>
<reference evidence="3 4" key="1">
    <citation type="journal article" date="2010" name="Proc. Natl. Acad. Sci. U.S.A.">
        <title>A Nitrospira metagenome illuminates the physiology and evolution of globally important nitrite-oxidizing bacteria.</title>
        <authorList>
            <person name="Lucker S."/>
            <person name="Wagner M."/>
            <person name="Maixner F."/>
            <person name="Pelletier E."/>
            <person name="Koch H."/>
            <person name="Vacherie B."/>
            <person name="Rattei T."/>
            <person name="Sinninghe Damste J."/>
            <person name="Spieck E."/>
            <person name="Le Paslier D."/>
            <person name="Daims H."/>
        </authorList>
    </citation>
    <scope>NUCLEOTIDE SEQUENCE [LARGE SCALE GENOMIC DNA]</scope>
</reference>